<name>A0ACB5TYI4_AMBMO</name>
<sequence>MDERSENLAKFDTWDLDKNGGITLIMDLKLASHGLTIISATHVYFLNPVWKKTQEAQAIKRAHRIGQTKEVFVEILILKNTIEEEMYYKRADGDDDLKSSKNTELIDDSGMQEYIMRYEFLKMFDGTQDEFAPVRAPTTNLNTMKLNDLGEDDDTIMRSCVGTVKADHVRDWSIPVFSEANMGALIKTQTKVDKVGESQRHQLDLQNGSDNLNNSVTENGGKTATSALNKLRLRKKTVRFT</sequence>
<comment type="caution">
    <text evidence="1">The sequence shown here is derived from an EMBL/GenBank/DDBJ whole genome shotgun (WGS) entry which is preliminary data.</text>
</comment>
<proteinExistence type="predicted"/>
<reference evidence="1" key="1">
    <citation type="submission" date="2023-04" db="EMBL/GenBank/DDBJ databases">
        <title>Ambrosiozyma monospora NBRC 10751.</title>
        <authorList>
            <person name="Ichikawa N."/>
            <person name="Sato H."/>
            <person name="Tonouchi N."/>
        </authorList>
    </citation>
    <scope>NUCLEOTIDE SEQUENCE</scope>
    <source>
        <strain evidence="1">NBRC 10751</strain>
    </source>
</reference>
<protein>
    <submittedName>
        <fullName evidence="1">Unnamed protein product</fullName>
    </submittedName>
</protein>
<dbReference type="Proteomes" id="UP001165064">
    <property type="component" value="Unassembled WGS sequence"/>
</dbReference>
<accession>A0ACB5TYI4</accession>
<gene>
    <name evidence="1" type="ORF">Amon02_001020900</name>
</gene>
<dbReference type="EMBL" id="BSXS01010064">
    <property type="protein sequence ID" value="GME97309.1"/>
    <property type="molecule type" value="Genomic_DNA"/>
</dbReference>
<evidence type="ECO:0000313" key="2">
    <source>
        <dbReference type="Proteomes" id="UP001165064"/>
    </source>
</evidence>
<keyword evidence="2" id="KW-1185">Reference proteome</keyword>
<organism evidence="1 2">
    <name type="scientific">Ambrosiozyma monospora</name>
    <name type="common">Yeast</name>
    <name type="synonym">Endomycopsis monosporus</name>
    <dbReference type="NCBI Taxonomy" id="43982"/>
    <lineage>
        <taxon>Eukaryota</taxon>
        <taxon>Fungi</taxon>
        <taxon>Dikarya</taxon>
        <taxon>Ascomycota</taxon>
        <taxon>Saccharomycotina</taxon>
        <taxon>Pichiomycetes</taxon>
        <taxon>Pichiales</taxon>
        <taxon>Pichiaceae</taxon>
        <taxon>Ambrosiozyma</taxon>
    </lineage>
</organism>
<evidence type="ECO:0000313" key="1">
    <source>
        <dbReference type="EMBL" id="GME97309.1"/>
    </source>
</evidence>